<evidence type="ECO:0000313" key="4">
    <source>
        <dbReference type="EMBL" id="MBB5689199.1"/>
    </source>
</evidence>
<dbReference type="RefSeq" id="WP_184482672.1">
    <property type="nucleotide sequence ID" value="NZ_JAAEDJ010000101.1"/>
</dbReference>
<evidence type="ECO:0000256" key="1">
    <source>
        <dbReference type="ARBA" id="ARBA00022676"/>
    </source>
</evidence>
<evidence type="ECO:0000259" key="3">
    <source>
        <dbReference type="Pfam" id="PF03407"/>
    </source>
</evidence>
<evidence type="ECO:0000256" key="2">
    <source>
        <dbReference type="ARBA" id="ARBA00022679"/>
    </source>
</evidence>
<dbReference type="Proteomes" id="UP000562254">
    <property type="component" value="Unassembled WGS sequence"/>
</dbReference>
<dbReference type="SUPFAM" id="SSF53448">
    <property type="entry name" value="Nucleotide-diphospho-sugar transferases"/>
    <property type="match status" value="1"/>
</dbReference>
<dbReference type="PANTHER" id="PTHR31306">
    <property type="entry name" value="ALPHA-1,6-MANNOSYLTRANSFERASE MNN11-RELATED"/>
    <property type="match status" value="1"/>
</dbReference>
<dbReference type="InterPro" id="IPR029044">
    <property type="entry name" value="Nucleotide-diphossugar_trans"/>
</dbReference>
<evidence type="ECO:0000313" key="5">
    <source>
        <dbReference type="Proteomes" id="UP000562254"/>
    </source>
</evidence>
<reference evidence="4 5" key="1">
    <citation type="submission" date="2020-08" db="EMBL/GenBank/DDBJ databases">
        <title>Genomic Encyclopedia of Type Strains, Phase IV (KMG-IV): sequencing the most valuable type-strain genomes for metagenomic binning, comparative biology and taxonomic classification.</title>
        <authorList>
            <person name="Goeker M."/>
        </authorList>
    </citation>
    <scope>NUCLEOTIDE SEQUENCE [LARGE SCALE GENOMIC DNA]</scope>
    <source>
        <strain evidence="4 5">DSM 25895</strain>
    </source>
</reference>
<dbReference type="Gene3D" id="3.90.550.10">
    <property type="entry name" value="Spore Coat Polysaccharide Biosynthesis Protein SpsA, Chain A"/>
    <property type="match status" value="1"/>
</dbReference>
<gene>
    <name evidence="4" type="ORF">FHS88_001324</name>
</gene>
<dbReference type="InterPro" id="IPR005069">
    <property type="entry name" value="Nucl-diP-sugar_transferase"/>
</dbReference>
<keyword evidence="1" id="KW-0328">Glycosyltransferase</keyword>
<keyword evidence="2" id="KW-0808">Transferase</keyword>
<dbReference type="AlphaFoldDB" id="A0A840XR91"/>
<comment type="caution">
    <text evidence="4">The sequence shown here is derived from an EMBL/GenBank/DDBJ whole genome shotgun (WGS) entry which is preliminary data.</text>
</comment>
<sequence>MAGLCLATSYTPDFADIGAFAAASLHLYGARHGHSVHAECRPAGERPPAWRKIELLRSLLDRGHEAVLWVDADAVMLRTDAYIAAELRPGKDLYLVQHRTPQFPGQQVPNTGVMLVRDSEWTRGLLARIWERTEYLHHPWWENAALIAVMGYGSLLSDAAHAPDPAVMARIGFLDEAWNAIPGISGCENPIICHYAGHPRDVRRAEMPRHAASIFSASPGIDHAERLARLERDLAAIRGPTSWRLTAPLRALAEGQRRLMRRFRR</sequence>
<keyword evidence="5" id="KW-1185">Reference proteome</keyword>
<dbReference type="GO" id="GO:0016020">
    <property type="term" value="C:membrane"/>
    <property type="evidence" value="ECO:0007669"/>
    <property type="project" value="InterPro"/>
</dbReference>
<proteinExistence type="predicted"/>
<protein>
    <recommendedName>
        <fullName evidence="3">Nucleotide-diphospho-sugar transferase domain-containing protein</fullName>
    </recommendedName>
</protein>
<dbReference type="GO" id="GO:0006487">
    <property type="term" value="P:protein N-linked glycosylation"/>
    <property type="evidence" value="ECO:0007669"/>
    <property type="project" value="TreeGrafter"/>
</dbReference>
<dbReference type="GO" id="GO:0016757">
    <property type="term" value="F:glycosyltransferase activity"/>
    <property type="evidence" value="ECO:0007669"/>
    <property type="project" value="UniProtKB-KW"/>
</dbReference>
<feature type="domain" description="Nucleotide-diphospho-sugar transferase" evidence="3">
    <location>
        <begin position="50"/>
        <end position="175"/>
    </location>
</feature>
<name>A0A840XR91_9PROT</name>
<dbReference type="InterPro" id="IPR008630">
    <property type="entry name" value="Glyco_trans_34"/>
</dbReference>
<dbReference type="EMBL" id="JACIJE010000003">
    <property type="protein sequence ID" value="MBB5689199.1"/>
    <property type="molecule type" value="Genomic_DNA"/>
</dbReference>
<dbReference type="PANTHER" id="PTHR31306:SF4">
    <property type="entry name" value="ALPHA-1,2-GALACTOSYLTRANSFERASE"/>
    <property type="match status" value="1"/>
</dbReference>
<accession>A0A840XR91</accession>
<dbReference type="Pfam" id="PF03407">
    <property type="entry name" value="Nucleotid_trans"/>
    <property type="match status" value="1"/>
</dbReference>
<organism evidence="4 5">
    <name type="scientific">Neoroseomonas alkaliterrae</name>
    <dbReference type="NCBI Taxonomy" id="1452450"/>
    <lineage>
        <taxon>Bacteria</taxon>
        <taxon>Pseudomonadati</taxon>
        <taxon>Pseudomonadota</taxon>
        <taxon>Alphaproteobacteria</taxon>
        <taxon>Acetobacterales</taxon>
        <taxon>Acetobacteraceae</taxon>
        <taxon>Neoroseomonas</taxon>
    </lineage>
</organism>